<keyword evidence="5 6" id="KW-0648">Protein biosynthesis</keyword>
<dbReference type="InterPro" id="IPR000352">
    <property type="entry name" value="Pep_chain_release_fac_I"/>
</dbReference>
<dbReference type="PANTHER" id="PTHR43116">
    <property type="entry name" value="PEPTIDE CHAIN RELEASE FACTOR 2"/>
    <property type="match status" value="1"/>
</dbReference>
<dbReference type="NCBIfam" id="TIGR00020">
    <property type="entry name" value="prfB"/>
    <property type="match status" value="1"/>
</dbReference>
<evidence type="ECO:0000256" key="4">
    <source>
        <dbReference type="ARBA" id="ARBA00022481"/>
    </source>
</evidence>
<dbReference type="RefSeq" id="WP_386049569.1">
    <property type="nucleotide sequence ID" value="NZ_JBHUIO010000014.1"/>
</dbReference>
<organism evidence="8 9">
    <name type="scientific">Tumebacillus lipolyticus</name>
    <dbReference type="NCBI Taxonomy" id="1280370"/>
    <lineage>
        <taxon>Bacteria</taxon>
        <taxon>Bacillati</taxon>
        <taxon>Bacillota</taxon>
        <taxon>Bacilli</taxon>
        <taxon>Bacillales</taxon>
        <taxon>Alicyclobacillaceae</taxon>
        <taxon>Tumebacillus</taxon>
    </lineage>
</organism>
<dbReference type="PROSITE" id="PS00745">
    <property type="entry name" value="RF_PROK_I"/>
    <property type="match status" value="1"/>
</dbReference>
<keyword evidence="6" id="KW-0963">Cytoplasm</keyword>
<sequence>MAAQTFGELRQELQNTAKRLADIGRSLDLPSKKKRIAELEELMSAPAFWEDQEAAQKVISENNALKGSVDRMEKFQSEFDDQEVMLELAQEEKDDDLFLECDKGIGELKADLEKFELELLLSEPYDKSNAILELHPGAGGTESQDWASMLMRMYTRWAEDKGFKVDVLDYLPGDEAGIKSVTLLIKGFNAYGYLKAERGVHRLVRISPFDASGRRHTSFSSVDLVPELDDDVAVDIKEVDLKIDTYRASGAGGQHINTTDSAVRITHIPTGVVVTCQSERSQIKNRASAMKILAAKLYELERQKQLEELAELRGEQREIAWGSQIRSYVFHPYSLVKDHRTNVEIGNVHAVMDGELDPFIDGFLRWQIEKRDRGE</sequence>
<comment type="caution">
    <text evidence="8">The sequence shown here is derived from an EMBL/GenBank/DDBJ whole genome shotgun (WGS) entry which is preliminary data.</text>
</comment>
<protein>
    <recommendedName>
        <fullName evidence="3 6">Peptide chain release factor 2</fullName>
        <shortName evidence="6">RF-2</shortName>
    </recommendedName>
</protein>
<evidence type="ECO:0000259" key="7">
    <source>
        <dbReference type="PROSITE" id="PS00745"/>
    </source>
</evidence>
<comment type="PTM">
    <text evidence="6">Methylated by PrmC. Methylation increases the termination efficiency of RF2.</text>
</comment>
<dbReference type="Proteomes" id="UP001597343">
    <property type="component" value="Unassembled WGS sequence"/>
</dbReference>
<dbReference type="InterPro" id="IPR005139">
    <property type="entry name" value="PCRF"/>
</dbReference>
<dbReference type="SUPFAM" id="SSF75620">
    <property type="entry name" value="Release factor"/>
    <property type="match status" value="1"/>
</dbReference>
<dbReference type="Pfam" id="PF03462">
    <property type="entry name" value="PCRF"/>
    <property type="match status" value="1"/>
</dbReference>
<evidence type="ECO:0000256" key="2">
    <source>
        <dbReference type="ARBA" id="ARBA00010835"/>
    </source>
</evidence>
<comment type="function">
    <text evidence="1 6">Peptide chain release factor 2 directs the termination of translation in response to the peptide chain termination codons UGA and UAA.</text>
</comment>
<dbReference type="SMART" id="SM00937">
    <property type="entry name" value="PCRF"/>
    <property type="match status" value="1"/>
</dbReference>
<accession>A0ABW5A2K9</accession>
<dbReference type="Gene3D" id="3.30.160.20">
    <property type="match status" value="1"/>
</dbReference>
<dbReference type="Gene3D" id="3.30.70.1660">
    <property type="match status" value="1"/>
</dbReference>
<evidence type="ECO:0000256" key="6">
    <source>
        <dbReference type="HAMAP-Rule" id="MF_00094"/>
    </source>
</evidence>
<dbReference type="EMBL" id="JBHUIO010000014">
    <property type="protein sequence ID" value="MFD2172180.1"/>
    <property type="molecule type" value="Genomic_DNA"/>
</dbReference>
<evidence type="ECO:0000313" key="8">
    <source>
        <dbReference type="EMBL" id="MFD2172180.1"/>
    </source>
</evidence>
<feature type="domain" description="Prokaryotic-type class I peptide chain release factors" evidence="7">
    <location>
        <begin position="247"/>
        <end position="263"/>
    </location>
</feature>
<dbReference type="InterPro" id="IPR004374">
    <property type="entry name" value="PrfB"/>
</dbReference>
<reference evidence="9" key="1">
    <citation type="journal article" date="2019" name="Int. J. Syst. Evol. Microbiol.">
        <title>The Global Catalogue of Microorganisms (GCM) 10K type strain sequencing project: providing services to taxonomists for standard genome sequencing and annotation.</title>
        <authorList>
            <consortium name="The Broad Institute Genomics Platform"/>
            <consortium name="The Broad Institute Genome Sequencing Center for Infectious Disease"/>
            <person name="Wu L."/>
            <person name="Ma J."/>
        </authorList>
    </citation>
    <scope>NUCLEOTIDE SEQUENCE [LARGE SCALE GENOMIC DNA]</scope>
    <source>
        <strain evidence="9">CGMCC 1.13574</strain>
    </source>
</reference>
<keyword evidence="4 6" id="KW-0488">Methylation</keyword>
<proteinExistence type="inferred from homology"/>
<comment type="subcellular location">
    <subcellularLocation>
        <location evidence="6">Cytoplasm</location>
    </subcellularLocation>
</comment>
<evidence type="ECO:0000256" key="5">
    <source>
        <dbReference type="ARBA" id="ARBA00022917"/>
    </source>
</evidence>
<dbReference type="HAMAP" id="MF_00094">
    <property type="entry name" value="Rel_fac_2"/>
    <property type="match status" value="1"/>
</dbReference>
<dbReference type="InterPro" id="IPR045853">
    <property type="entry name" value="Pep_chain_release_fac_I_sf"/>
</dbReference>
<keyword evidence="9" id="KW-1185">Reference proteome</keyword>
<comment type="similarity">
    <text evidence="2 6">Belongs to the prokaryotic/mitochondrial release factor family.</text>
</comment>
<dbReference type="Pfam" id="PF00472">
    <property type="entry name" value="RF-1"/>
    <property type="match status" value="1"/>
</dbReference>
<evidence type="ECO:0000313" key="9">
    <source>
        <dbReference type="Proteomes" id="UP001597343"/>
    </source>
</evidence>
<feature type="modified residue" description="N5-methylglutamine" evidence="6">
    <location>
        <position position="254"/>
    </location>
</feature>
<gene>
    <name evidence="6 8" type="primary">prfB</name>
    <name evidence="8" type="ORF">ACFSOY_19655</name>
</gene>
<evidence type="ECO:0000256" key="3">
    <source>
        <dbReference type="ARBA" id="ARBA00019192"/>
    </source>
</evidence>
<dbReference type="PANTHER" id="PTHR43116:SF3">
    <property type="entry name" value="CLASS I PEPTIDE CHAIN RELEASE FACTOR"/>
    <property type="match status" value="1"/>
</dbReference>
<dbReference type="Gene3D" id="1.20.58.410">
    <property type="entry name" value="Release factor"/>
    <property type="match status" value="1"/>
</dbReference>
<name>A0ABW5A2K9_9BACL</name>
<evidence type="ECO:0000256" key="1">
    <source>
        <dbReference type="ARBA" id="ARBA00002613"/>
    </source>
</evidence>